<name>A0A1S1ZRU9_9STRE</name>
<dbReference type="PANTHER" id="PTHR30514">
    <property type="entry name" value="GLUCOKINASE"/>
    <property type="match status" value="1"/>
</dbReference>
<dbReference type="InterPro" id="IPR000281">
    <property type="entry name" value="HTH_RpiR"/>
</dbReference>
<dbReference type="CDD" id="cd05013">
    <property type="entry name" value="SIS_RpiR"/>
    <property type="match status" value="1"/>
</dbReference>
<dbReference type="GO" id="GO:0097367">
    <property type="term" value="F:carbohydrate derivative binding"/>
    <property type="evidence" value="ECO:0007669"/>
    <property type="project" value="InterPro"/>
</dbReference>
<organism evidence="4 5">
    <name type="scientific">Streptococcus parauberis</name>
    <dbReference type="NCBI Taxonomy" id="1348"/>
    <lineage>
        <taxon>Bacteria</taxon>
        <taxon>Bacillati</taxon>
        <taxon>Bacillota</taxon>
        <taxon>Bacilli</taxon>
        <taxon>Lactobacillales</taxon>
        <taxon>Streptococcaceae</taxon>
        <taxon>Streptococcus</taxon>
    </lineage>
</organism>
<dbReference type="OrthoDB" id="3684496at2"/>
<comment type="caution">
    <text evidence="4">The sequence shown here is derived from an EMBL/GenBank/DDBJ whole genome shotgun (WGS) entry which is preliminary data.</text>
</comment>
<dbReference type="EMBL" id="NSGR01000008">
    <property type="protein sequence ID" value="PCH12257.1"/>
    <property type="molecule type" value="Genomic_DNA"/>
</dbReference>
<evidence type="ECO:0000256" key="1">
    <source>
        <dbReference type="ARBA" id="ARBA00023015"/>
    </source>
</evidence>
<keyword evidence="2" id="KW-0238">DNA-binding</keyword>
<evidence type="ECO:0000313" key="4">
    <source>
        <dbReference type="EMBL" id="PCH12257.1"/>
    </source>
</evidence>
<dbReference type="InterPro" id="IPR001347">
    <property type="entry name" value="SIS_dom"/>
</dbReference>
<protein>
    <submittedName>
        <fullName evidence="4">HTH-type transcriptional regulator GlvR</fullName>
    </submittedName>
</protein>
<dbReference type="GO" id="GO:1901135">
    <property type="term" value="P:carbohydrate derivative metabolic process"/>
    <property type="evidence" value="ECO:0007669"/>
    <property type="project" value="InterPro"/>
</dbReference>
<accession>A0A1S1ZRU9</accession>
<dbReference type="PANTHER" id="PTHR30514:SF10">
    <property type="entry name" value="MURR_RPIR FAMILY TRANSCRIPTIONAL REGULATOR"/>
    <property type="match status" value="1"/>
</dbReference>
<gene>
    <name evidence="4" type="primary">glvR</name>
    <name evidence="4" type="ORF">A9Y57_00972</name>
</gene>
<reference evidence="4 5" key="1">
    <citation type="submission" date="2016-06" db="EMBL/GenBank/DDBJ databases">
        <authorList>
            <person name="Haines A.N."/>
            <person name="Council K.R."/>
        </authorList>
    </citation>
    <scope>NUCLEOTIDE SEQUENCE [LARGE SCALE GENOMIC DNA]</scope>
    <source>
        <strain evidence="4 5">SP158-29</strain>
    </source>
</reference>
<dbReference type="InterPro" id="IPR009057">
    <property type="entry name" value="Homeodomain-like_sf"/>
</dbReference>
<dbReference type="PROSITE" id="PS51071">
    <property type="entry name" value="HTH_RPIR"/>
    <property type="match status" value="1"/>
</dbReference>
<dbReference type="Pfam" id="PF01418">
    <property type="entry name" value="HTH_6"/>
    <property type="match status" value="1"/>
</dbReference>
<dbReference type="SUPFAM" id="SSF53697">
    <property type="entry name" value="SIS domain"/>
    <property type="match status" value="1"/>
</dbReference>
<dbReference type="Proteomes" id="UP000217465">
    <property type="component" value="Unassembled WGS sequence"/>
</dbReference>
<keyword evidence="3" id="KW-0804">Transcription</keyword>
<dbReference type="Gene3D" id="1.10.10.10">
    <property type="entry name" value="Winged helix-like DNA-binding domain superfamily/Winged helix DNA-binding domain"/>
    <property type="match status" value="1"/>
</dbReference>
<dbReference type="AlphaFoldDB" id="A0A1S1ZRU9"/>
<evidence type="ECO:0000256" key="3">
    <source>
        <dbReference type="ARBA" id="ARBA00023163"/>
    </source>
</evidence>
<dbReference type="PROSITE" id="PS51464">
    <property type="entry name" value="SIS"/>
    <property type="match status" value="1"/>
</dbReference>
<dbReference type="InterPro" id="IPR047640">
    <property type="entry name" value="RpiR-like"/>
</dbReference>
<proteinExistence type="predicted"/>
<sequence length="294" mass="33269">MLIKEELESYTFSQAEAVAVRYIIDHVEQLEKISIQALAKETFTQPSTIVRIAKKLGFKGWVDFKHAYLEEHRYLTSQFTKVDSNIPFKAKDNVMTLAAKIASLEKSTIDDLISLLHHDDLSQAKQILNTNKTIYLFGQNANILLAQDFALKMRRLGKLIHIVTTAGEEKYEAYNIPQDSVAILISTSGETPMILEINEILAKRKIKRIGITSIGNNTLSQSVDLFLPITTREKLFSKIGNFTTNISIHVLLDILYGLAFSSAYDENLNHLKTSGQLIDQRFSATELMEEEKED</sequence>
<dbReference type="SUPFAM" id="SSF46689">
    <property type="entry name" value="Homeodomain-like"/>
    <property type="match status" value="1"/>
</dbReference>
<dbReference type="Gene3D" id="3.40.50.10490">
    <property type="entry name" value="Glucose-6-phosphate isomerase like protein, domain 1"/>
    <property type="match status" value="1"/>
</dbReference>
<dbReference type="InterPro" id="IPR035472">
    <property type="entry name" value="RpiR-like_SIS"/>
</dbReference>
<dbReference type="InterPro" id="IPR046348">
    <property type="entry name" value="SIS_dom_sf"/>
</dbReference>
<dbReference type="InterPro" id="IPR036388">
    <property type="entry name" value="WH-like_DNA-bd_sf"/>
</dbReference>
<dbReference type="RefSeq" id="WP_062806662.1">
    <property type="nucleotide sequence ID" value="NZ_JARQAT010000028.1"/>
</dbReference>
<evidence type="ECO:0000256" key="2">
    <source>
        <dbReference type="ARBA" id="ARBA00023125"/>
    </source>
</evidence>
<dbReference type="GO" id="GO:0003700">
    <property type="term" value="F:DNA-binding transcription factor activity"/>
    <property type="evidence" value="ECO:0007669"/>
    <property type="project" value="InterPro"/>
</dbReference>
<dbReference type="Pfam" id="PF01380">
    <property type="entry name" value="SIS"/>
    <property type="match status" value="1"/>
</dbReference>
<keyword evidence="1" id="KW-0805">Transcription regulation</keyword>
<dbReference type="GO" id="GO:0003677">
    <property type="term" value="F:DNA binding"/>
    <property type="evidence" value="ECO:0007669"/>
    <property type="project" value="UniProtKB-KW"/>
</dbReference>
<evidence type="ECO:0000313" key="5">
    <source>
        <dbReference type="Proteomes" id="UP000217465"/>
    </source>
</evidence>